<dbReference type="Pfam" id="PF11163">
    <property type="entry name" value="DUF2947"/>
    <property type="match status" value="1"/>
</dbReference>
<proteinExistence type="predicted"/>
<organism evidence="1 2">
    <name type="scientific">Neptunomonas concharum</name>
    <dbReference type="NCBI Taxonomy" id="1031538"/>
    <lineage>
        <taxon>Bacteria</taxon>
        <taxon>Pseudomonadati</taxon>
        <taxon>Pseudomonadota</taxon>
        <taxon>Gammaproteobacteria</taxon>
        <taxon>Oceanospirillales</taxon>
        <taxon>Oceanospirillaceae</taxon>
        <taxon>Neptunomonas</taxon>
    </lineage>
</organism>
<dbReference type="InterPro" id="IPR021334">
    <property type="entry name" value="DUF2947"/>
</dbReference>
<protein>
    <submittedName>
        <fullName evidence="1">DUF2947 family protein</fullName>
    </submittedName>
</protein>
<keyword evidence="2" id="KW-1185">Reference proteome</keyword>
<dbReference type="KEGG" id="ncu:F0U83_04985"/>
<dbReference type="Proteomes" id="UP000324760">
    <property type="component" value="Chromosome"/>
</dbReference>
<reference evidence="1 2" key="1">
    <citation type="journal article" date="2019" name="Biochem. Eng. J.">
        <title>Metabolic engineering of the marine bacteria Neptunomonas concharum for the production of acetoin and meso-2,3-butanediol from acetate.</title>
        <authorList>
            <person name="Li W."/>
            <person name="Pu N."/>
            <person name="Liu C.-X."/>
            <person name="Yuan Q.-P."/>
            <person name="Li Z.-J."/>
        </authorList>
    </citation>
    <scope>NUCLEOTIDE SEQUENCE [LARGE SCALE GENOMIC DNA]</scope>
    <source>
        <strain evidence="1 2">JCM17730</strain>
    </source>
</reference>
<accession>A0A5P1RA01</accession>
<name>A0A5P1RA01_9GAMM</name>
<dbReference type="OrthoDB" id="6687905at2"/>
<sequence>MNYTPLKEYRHAWFYHHKDMPVSAEDLEFIKPMTPARAYQLWTQMISKQSDDITELAKDDWASHSQTWVEEGAWQSAWDSESLDLPDSFNLYFSWDNQTVVYFCYGAEHIVETRWDVFRRCWKNFLFIDDSPILLGKKRKEVAQFFQNGSFRLGQRP</sequence>
<dbReference type="AlphaFoldDB" id="A0A5P1RA01"/>
<dbReference type="EMBL" id="CP043869">
    <property type="protein sequence ID" value="QEQ96111.1"/>
    <property type="molecule type" value="Genomic_DNA"/>
</dbReference>
<dbReference type="RefSeq" id="WP_138988817.1">
    <property type="nucleotide sequence ID" value="NZ_CP043869.1"/>
</dbReference>
<evidence type="ECO:0000313" key="2">
    <source>
        <dbReference type="Proteomes" id="UP000324760"/>
    </source>
</evidence>
<gene>
    <name evidence="1" type="ORF">F0U83_04985</name>
</gene>
<evidence type="ECO:0000313" key="1">
    <source>
        <dbReference type="EMBL" id="QEQ96111.1"/>
    </source>
</evidence>